<feature type="compositionally biased region" description="Low complexity" evidence="1">
    <location>
        <begin position="161"/>
        <end position="186"/>
    </location>
</feature>
<proteinExistence type="predicted"/>
<gene>
    <name evidence="2" type="ORF">SY89_00866</name>
</gene>
<feature type="compositionally biased region" description="Low complexity" evidence="1">
    <location>
        <begin position="137"/>
        <end position="150"/>
    </location>
</feature>
<name>A0A0P7I0D5_9EURY</name>
<dbReference type="Pfam" id="PF19100">
    <property type="entry name" value="DUF5787"/>
    <property type="match status" value="1"/>
</dbReference>
<feature type="region of interest" description="Disordered" evidence="1">
    <location>
        <begin position="132"/>
        <end position="192"/>
    </location>
</feature>
<protein>
    <submittedName>
        <fullName evidence="2">Uncharacterized protein</fullName>
    </submittedName>
</protein>
<comment type="caution">
    <text evidence="2">The sequence shown here is derived from an EMBL/GenBank/DDBJ whole genome shotgun (WGS) entry which is preliminary data.</text>
</comment>
<accession>A0A0P7I0D5</accession>
<evidence type="ECO:0000313" key="3">
    <source>
        <dbReference type="Proteomes" id="UP000050535"/>
    </source>
</evidence>
<sequence>MGLFDEVWLATESYVTGAHLNRLPEPVGVWRFDPETGERETVREASSLPVDEPGVELLAEEPLRTDVRIVDTDAKARQRRRIAERAWGKGWRPAEFPGCANCSATPDAVPHCSFHDRLVVPSMDCGTDCPGYEPGGRRSSTPRTAAPSAARGRRIRRASRASRPGWTSSSGPYSSYTSPSTASGSANASVGG</sequence>
<dbReference type="AlphaFoldDB" id="A0A0P7I0D5"/>
<dbReference type="STRING" id="699431.SY89_00866"/>
<dbReference type="InterPro" id="IPR043901">
    <property type="entry name" value="DUF5787"/>
</dbReference>
<keyword evidence="3" id="KW-1185">Reference proteome</keyword>
<dbReference type="EMBL" id="LGUC01000001">
    <property type="protein sequence ID" value="KPN30143.1"/>
    <property type="molecule type" value="Genomic_DNA"/>
</dbReference>
<dbReference type="Proteomes" id="UP000050535">
    <property type="component" value="Unassembled WGS sequence"/>
</dbReference>
<feature type="compositionally biased region" description="Basic residues" evidence="1">
    <location>
        <begin position="151"/>
        <end position="160"/>
    </location>
</feature>
<evidence type="ECO:0000313" key="2">
    <source>
        <dbReference type="EMBL" id="KPN30143.1"/>
    </source>
</evidence>
<evidence type="ECO:0000256" key="1">
    <source>
        <dbReference type="SAM" id="MobiDB-lite"/>
    </source>
</evidence>
<reference evidence="3" key="1">
    <citation type="submission" date="2013-11" db="EMBL/GenBank/DDBJ databases">
        <authorList>
            <person name="Hoang H.T."/>
            <person name="Killian M.L."/>
            <person name="Madson D.M."/>
            <person name="Arruda P.H.E."/>
            <person name="Sun D."/>
            <person name="Schwartz K.J."/>
            <person name="Yoon K."/>
        </authorList>
    </citation>
    <scope>NUCLEOTIDE SEQUENCE [LARGE SCALE GENOMIC DNA]</scope>
    <source>
        <strain evidence="3">CDK2</strain>
    </source>
</reference>
<organism evidence="2 3">
    <name type="scientific">Halolamina pelagica</name>
    <dbReference type="NCBI Taxonomy" id="699431"/>
    <lineage>
        <taxon>Archaea</taxon>
        <taxon>Methanobacteriati</taxon>
        <taxon>Methanobacteriota</taxon>
        <taxon>Stenosarchaea group</taxon>
        <taxon>Halobacteria</taxon>
        <taxon>Halobacteriales</taxon>
        <taxon>Haloferacaceae</taxon>
    </lineage>
</organism>